<evidence type="ECO:0000313" key="3">
    <source>
        <dbReference type="EMBL" id="JAP99242.1"/>
    </source>
</evidence>
<feature type="compositionally biased region" description="Basic residues" evidence="1">
    <location>
        <begin position="188"/>
        <end position="197"/>
    </location>
</feature>
<protein>
    <submittedName>
        <fullName evidence="2">KRAB-A domain-containing protein 2</fullName>
    </submittedName>
</protein>
<feature type="compositionally biased region" description="Basic residues" evidence="1">
    <location>
        <begin position="211"/>
        <end position="220"/>
    </location>
</feature>
<evidence type="ECO:0000313" key="2">
    <source>
        <dbReference type="EMBL" id="JAP98986.1"/>
    </source>
</evidence>
<organism evidence="2">
    <name type="scientific">Lygus hesperus</name>
    <name type="common">Western plant bug</name>
    <dbReference type="NCBI Taxonomy" id="30085"/>
    <lineage>
        <taxon>Eukaryota</taxon>
        <taxon>Metazoa</taxon>
        <taxon>Ecdysozoa</taxon>
        <taxon>Arthropoda</taxon>
        <taxon>Hexapoda</taxon>
        <taxon>Insecta</taxon>
        <taxon>Pterygota</taxon>
        <taxon>Neoptera</taxon>
        <taxon>Paraneoptera</taxon>
        <taxon>Hemiptera</taxon>
        <taxon>Heteroptera</taxon>
        <taxon>Panheteroptera</taxon>
        <taxon>Cimicomorpha</taxon>
        <taxon>Miridae</taxon>
        <taxon>Mirini</taxon>
        <taxon>Lygus</taxon>
    </lineage>
</organism>
<accession>A0A146KV27</accession>
<feature type="compositionally biased region" description="Basic and acidic residues" evidence="1">
    <location>
        <begin position="175"/>
        <end position="187"/>
    </location>
</feature>
<dbReference type="SUPFAM" id="SSF53098">
    <property type="entry name" value="Ribonuclease H-like"/>
    <property type="match status" value="1"/>
</dbReference>
<feature type="region of interest" description="Disordered" evidence="1">
    <location>
        <begin position="405"/>
        <end position="424"/>
    </location>
</feature>
<feature type="region of interest" description="Disordered" evidence="1">
    <location>
        <begin position="144"/>
        <end position="234"/>
    </location>
</feature>
<feature type="compositionally biased region" description="Basic and acidic residues" evidence="1">
    <location>
        <begin position="144"/>
        <end position="157"/>
    </location>
</feature>
<feature type="compositionally biased region" description="Polar residues" evidence="1">
    <location>
        <begin position="222"/>
        <end position="234"/>
    </location>
</feature>
<reference evidence="2" key="1">
    <citation type="journal article" date="2016" name="Gigascience">
        <title>De novo construction of an expanded transcriptome assembly for the western tarnished plant bug, Lygus hesperus.</title>
        <authorList>
            <person name="Tassone E.E."/>
            <person name="Geib S.M."/>
            <person name="Hall B."/>
            <person name="Fabrick J.A."/>
            <person name="Brent C.S."/>
            <person name="Hull J.J."/>
        </authorList>
    </citation>
    <scope>NUCLEOTIDE SEQUENCE</scope>
</reference>
<dbReference type="InterPro" id="IPR036397">
    <property type="entry name" value="RNaseH_sf"/>
</dbReference>
<gene>
    <name evidence="2" type="primary">KRBA2_3</name>
    <name evidence="3" type="synonym">KRBA2_1</name>
    <name evidence="3" type="ORF">g.67552</name>
    <name evidence="2" type="ORF">g.67554</name>
</gene>
<proteinExistence type="predicted"/>
<name>A0A146KV27_LYGHE</name>
<dbReference type="GO" id="GO:0003676">
    <property type="term" value="F:nucleic acid binding"/>
    <property type="evidence" value="ECO:0007669"/>
    <property type="project" value="InterPro"/>
</dbReference>
<dbReference type="EMBL" id="GDHC01019642">
    <property type="protein sequence ID" value="JAP98986.1"/>
    <property type="molecule type" value="Transcribed_RNA"/>
</dbReference>
<dbReference type="AlphaFoldDB" id="A0A146KV27"/>
<dbReference type="Gene3D" id="3.30.420.10">
    <property type="entry name" value="Ribonuclease H-like superfamily/Ribonuclease H"/>
    <property type="match status" value="1"/>
</dbReference>
<dbReference type="InterPro" id="IPR012337">
    <property type="entry name" value="RNaseH-like_sf"/>
</dbReference>
<dbReference type="EMBL" id="GDHC01019386">
    <property type="protein sequence ID" value="JAP99242.1"/>
    <property type="molecule type" value="Transcribed_RNA"/>
</dbReference>
<evidence type="ECO:0000256" key="1">
    <source>
        <dbReference type="SAM" id="MobiDB-lite"/>
    </source>
</evidence>
<sequence length="444" mass="50789">MHSKEKLVSKREFDKTINDCTRVRKKETTFFITRAKYKQLLGQVKSARKKKANELHPRLAKLVKKYDVITVDGVERLVVPSSTSKLIYVAKDELYAVISQVHLDTDHGKLPTMTKFLKTKYKNVSNEAITAYLKLCQKCQKDGSKAIKVSPKKDSPKGRRGRRKKEESKEEDDSKENKEEKISDDRKPKKRGRKPKTACKEEQVSGPIPAKKPKIVKRTRATLESASTKPLTAGTRTPQRIDFIEMMHGPDYDYNFIVVLRESTTKFVHLRPLRSRSPEELAEVLLPIFICFGTPSILETSNQDFMQTTINSLCEKYPTVPSDILVEGTDDCQFFADIETLMLTWVCENSSQKWYNGLRFIQYIANLYFNKEIGKTPFEAMFGRKGKLDVSSLSLPAELLEGLCPAQDGDQEERETSDQTEILEEDERGLEINEMLEVVLNDEG</sequence>